<dbReference type="EMBL" id="BTGU01016394">
    <property type="protein sequence ID" value="GMN71077.1"/>
    <property type="molecule type" value="Genomic_DNA"/>
</dbReference>
<accession>A0AA88EGN0</accession>
<comment type="caution">
    <text evidence="1">The sequence shown here is derived from an EMBL/GenBank/DDBJ whole genome shotgun (WGS) entry which is preliminary data.</text>
</comment>
<dbReference type="EMBL" id="BTGU01016393">
    <property type="protein sequence ID" value="GMN71071.1"/>
    <property type="molecule type" value="Genomic_DNA"/>
</dbReference>
<gene>
    <name evidence="1" type="ORF">TIFTF001_055118</name>
    <name evidence="2" type="ORF">TIFTF001_055119</name>
    <name evidence="3" type="ORF">TIFTF001_055120</name>
    <name evidence="4" type="ORF">TIFTF001_055121</name>
</gene>
<dbReference type="AlphaFoldDB" id="A0AA88EGN0"/>
<protein>
    <submittedName>
        <fullName evidence="1">Uncharacterized protein</fullName>
    </submittedName>
</protein>
<organism evidence="1 5">
    <name type="scientific">Ficus carica</name>
    <name type="common">Common fig</name>
    <dbReference type="NCBI Taxonomy" id="3494"/>
    <lineage>
        <taxon>Eukaryota</taxon>
        <taxon>Viridiplantae</taxon>
        <taxon>Streptophyta</taxon>
        <taxon>Embryophyta</taxon>
        <taxon>Tracheophyta</taxon>
        <taxon>Spermatophyta</taxon>
        <taxon>Magnoliopsida</taxon>
        <taxon>eudicotyledons</taxon>
        <taxon>Gunneridae</taxon>
        <taxon>Pentapetalae</taxon>
        <taxon>rosids</taxon>
        <taxon>fabids</taxon>
        <taxon>Rosales</taxon>
        <taxon>Moraceae</taxon>
        <taxon>Ficeae</taxon>
        <taxon>Ficus</taxon>
    </lineage>
</organism>
<keyword evidence="5" id="KW-1185">Reference proteome</keyword>
<name>A0AA88EGN0_FICCA</name>
<reference evidence="1" key="1">
    <citation type="submission" date="2023-07" db="EMBL/GenBank/DDBJ databases">
        <title>draft genome sequence of fig (Ficus carica).</title>
        <authorList>
            <person name="Takahashi T."/>
            <person name="Nishimura K."/>
        </authorList>
    </citation>
    <scope>NUCLEOTIDE SEQUENCE</scope>
</reference>
<dbReference type="EMBL" id="BTGU01016395">
    <property type="protein sequence ID" value="GMN71083.1"/>
    <property type="molecule type" value="Genomic_DNA"/>
</dbReference>
<proteinExistence type="predicted"/>
<evidence type="ECO:0000313" key="3">
    <source>
        <dbReference type="EMBL" id="GMN71083.1"/>
    </source>
</evidence>
<dbReference type="Proteomes" id="UP001187192">
    <property type="component" value="Unassembled WGS sequence"/>
</dbReference>
<evidence type="ECO:0000313" key="1">
    <source>
        <dbReference type="EMBL" id="GMN71071.1"/>
    </source>
</evidence>
<evidence type="ECO:0000313" key="5">
    <source>
        <dbReference type="Proteomes" id="UP001187192"/>
    </source>
</evidence>
<dbReference type="EMBL" id="BTGU01016396">
    <property type="protein sequence ID" value="GMN71090.1"/>
    <property type="molecule type" value="Genomic_DNA"/>
</dbReference>
<sequence length="72" mass="7853">MPRSPIRQSLLPATAAGFLVRPPFETGIRQWPLASLRIPGPRDGERGYTVKILVVEVILQAEESTLGDQAKG</sequence>
<evidence type="ECO:0000313" key="4">
    <source>
        <dbReference type="EMBL" id="GMN71090.1"/>
    </source>
</evidence>
<evidence type="ECO:0000313" key="2">
    <source>
        <dbReference type="EMBL" id="GMN71077.1"/>
    </source>
</evidence>